<proteinExistence type="predicted"/>
<reference evidence="2 3" key="1">
    <citation type="journal article" date="2014" name="Genome Announc.">
        <title>Complete Genome Sequence of Amino Acid-Utilizing Eubacterium acidaminophilum al-2 (DSM 3953).</title>
        <authorList>
            <person name="Poehlein A."/>
            <person name="Andreesen J.R."/>
            <person name="Daniel R."/>
        </authorList>
    </citation>
    <scope>NUCLEOTIDE SEQUENCE [LARGE SCALE GENOMIC DNA]</scope>
    <source>
        <strain evidence="2 3">DSM 3953</strain>
        <plasmid evidence="3">Plasmid EAL2_808p</plasmid>
    </source>
</reference>
<dbReference type="GO" id="GO:0008641">
    <property type="term" value="F:ubiquitin-like modifier activating enzyme activity"/>
    <property type="evidence" value="ECO:0007669"/>
    <property type="project" value="InterPro"/>
</dbReference>
<name>W8T755_PEPAC</name>
<accession>W8T755</accession>
<organism evidence="2 3">
    <name type="scientific">Peptoclostridium acidaminophilum DSM 3953</name>
    <dbReference type="NCBI Taxonomy" id="1286171"/>
    <lineage>
        <taxon>Bacteria</taxon>
        <taxon>Bacillati</taxon>
        <taxon>Bacillota</taxon>
        <taxon>Clostridia</taxon>
        <taxon>Peptostreptococcales</taxon>
        <taxon>Peptoclostridiaceae</taxon>
        <taxon>Peptoclostridium</taxon>
    </lineage>
</organism>
<dbReference type="Pfam" id="PF00899">
    <property type="entry name" value="ThiF"/>
    <property type="match status" value="1"/>
</dbReference>
<gene>
    <name evidence="2" type="primary">moeB</name>
    <name evidence="2" type="ORF">EAL2_808p00620</name>
</gene>
<dbReference type="GO" id="GO:0016779">
    <property type="term" value="F:nucleotidyltransferase activity"/>
    <property type="evidence" value="ECO:0007669"/>
    <property type="project" value="UniProtKB-KW"/>
</dbReference>
<geneLocation type="plasmid" evidence="2 3">
    <name>EAL2_808p</name>
</geneLocation>
<dbReference type="AlphaFoldDB" id="W8T755"/>
<dbReference type="EMBL" id="CP007453">
    <property type="protein sequence ID" value="AHM57569.1"/>
    <property type="molecule type" value="Genomic_DNA"/>
</dbReference>
<dbReference type="InterPro" id="IPR045886">
    <property type="entry name" value="ThiF/MoeB/HesA"/>
</dbReference>
<dbReference type="GO" id="GO:0061503">
    <property type="term" value="F:tRNA threonylcarbamoyladenosine dehydratase"/>
    <property type="evidence" value="ECO:0007669"/>
    <property type="project" value="TreeGrafter"/>
</dbReference>
<feature type="domain" description="THIF-type NAD/FAD binding fold" evidence="1">
    <location>
        <begin position="10"/>
        <end position="229"/>
    </location>
</feature>
<keyword evidence="2" id="KW-0614">Plasmid</keyword>
<dbReference type="PATRIC" id="fig|1286171.3.peg.2240"/>
<evidence type="ECO:0000259" key="1">
    <source>
        <dbReference type="Pfam" id="PF00899"/>
    </source>
</evidence>
<dbReference type="RefSeq" id="WP_025436484.1">
    <property type="nucleotide sequence ID" value="NZ_CP007453.1"/>
</dbReference>
<evidence type="ECO:0000313" key="3">
    <source>
        <dbReference type="Proteomes" id="UP000019591"/>
    </source>
</evidence>
<dbReference type="EC" id="2.7.7.-" evidence="2"/>
<dbReference type="eggNOG" id="COG0476">
    <property type="taxonomic scope" value="Bacteria"/>
</dbReference>
<dbReference type="PANTHER" id="PTHR43267:SF1">
    <property type="entry name" value="TRNA THREONYLCARBAMOYLADENOSINE DEHYDRATASE"/>
    <property type="match status" value="1"/>
</dbReference>
<protein>
    <submittedName>
        <fullName evidence="2">Adenylyltransferase MoeB</fullName>
        <ecNumber evidence="2">2.7.7.-</ecNumber>
    </submittedName>
</protein>
<dbReference type="InterPro" id="IPR000594">
    <property type="entry name" value="ThiF_NAD_FAD-bd"/>
</dbReference>
<dbReference type="SUPFAM" id="SSF69572">
    <property type="entry name" value="Activating enzymes of the ubiquitin-like proteins"/>
    <property type="match status" value="1"/>
</dbReference>
<dbReference type="OrthoDB" id="9804286at2"/>
<sequence length="231" mass="25538">MKESKYKDRYKRSIGTLSKQEHMRLVDSRVCVVGCGGLGGYVIELLGRMGVGELTAIDYDTFEEHNLNRQLLSIENNIGMSKARAAVERMRDVNSEVEVRAVEAALDECNSLEMVKGHDVVVDALDDIGTRMLLQKSCEKVGVPLVHGAIAGWYGQVCTIFPGDRTLERIYSAPDAEGIEKETGNPSFSPAHIASLQVSEAIKVLTGKGELLRNKVLFIDMLSNEYEVIEF</sequence>
<dbReference type="Proteomes" id="UP000019591">
    <property type="component" value="Plasmid EAL2_808p"/>
</dbReference>
<dbReference type="CDD" id="cd00757">
    <property type="entry name" value="ThiF_MoeB_HesA_family"/>
    <property type="match status" value="1"/>
</dbReference>
<dbReference type="KEGG" id="eac:EAL2_808p00620"/>
<dbReference type="HOGENOM" id="CLU_013325_10_4_9"/>
<keyword evidence="2" id="KW-0808">Transferase</keyword>
<evidence type="ECO:0000313" key="2">
    <source>
        <dbReference type="EMBL" id="AHM57569.1"/>
    </source>
</evidence>
<dbReference type="GO" id="GO:0061504">
    <property type="term" value="P:cyclic threonylcarbamoyladenosine biosynthetic process"/>
    <property type="evidence" value="ECO:0007669"/>
    <property type="project" value="TreeGrafter"/>
</dbReference>
<keyword evidence="3" id="KW-1185">Reference proteome</keyword>
<keyword evidence="2" id="KW-0548">Nucleotidyltransferase</keyword>
<dbReference type="Gene3D" id="3.40.50.720">
    <property type="entry name" value="NAD(P)-binding Rossmann-like Domain"/>
    <property type="match status" value="1"/>
</dbReference>
<dbReference type="InterPro" id="IPR035985">
    <property type="entry name" value="Ubiquitin-activating_enz"/>
</dbReference>
<dbReference type="PANTHER" id="PTHR43267">
    <property type="entry name" value="TRNA THREONYLCARBAMOYLADENOSINE DEHYDRATASE"/>
    <property type="match status" value="1"/>
</dbReference>